<dbReference type="Proteomes" id="UP000724672">
    <property type="component" value="Unassembled WGS sequence"/>
</dbReference>
<accession>A0A942UWH7</accession>
<keyword evidence="2" id="KW-1185">Reference proteome</keyword>
<organism evidence="1 2">
    <name type="scientific">Anaeromonas frigoriresistens</name>
    <dbReference type="NCBI Taxonomy" id="2683708"/>
    <lineage>
        <taxon>Bacteria</taxon>
        <taxon>Bacillati</taxon>
        <taxon>Bacillota</taxon>
        <taxon>Tissierellia</taxon>
        <taxon>Tissierellales</taxon>
        <taxon>Thermohalobacteraceae</taxon>
        <taxon>Anaeromonas</taxon>
    </lineage>
</organism>
<gene>
    <name evidence="1" type="ORF">GOQ27_06960</name>
</gene>
<proteinExistence type="predicted"/>
<dbReference type="EMBL" id="WSFT01000029">
    <property type="protein sequence ID" value="MBS4538196.1"/>
    <property type="molecule type" value="Genomic_DNA"/>
</dbReference>
<name>A0A942UWH7_9FIRM</name>
<sequence>MDQKQLKLLKKKYNEALIRFNKMEAWCKTATPEEQKKHYGNVIKVINDCSNLLNEIKKYDKFVCANEVIYGFKEV</sequence>
<reference evidence="1" key="1">
    <citation type="submission" date="2019-12" db="EMBL/GenBank/DDBJ databases">
        <title>Clostridiaceae gen. nov. sp. nov., isolated from sediment in Xinjiang, China.</title>
        <authorList>
            <person name="Zhang R."/>
        </authorList>
    </citation>
    <scope>NUCLEOTIDE SEQUENCE</scope>
    <source>
        <strain evidence="1">D2Q-11</strain>
    </source>
</reference>
<protein>
    <submittedName>
        <fullName evidence="1">Uncharacterized protein</fullName>
    </submittedName>
</protein>
<evidence type="ECO:0000313" key="1">
    <source>
        <dbReference type="EMBL" id="MBS4538196.1"/>
    </source>
</evidence>
<comment type="caution">
    <text evidence="1">The sequence shown here is derived from an EMBL/GenBank/DDBJ whole genome shotgun (WGS) entry which is preliminary data.</text>
</comment>
<evidence type="ECO:0000313" key="2">
    <source>
        <dbReference type="Proteomes" id="UP000724672"/>
    </source>
</evidence>
<dbReference type="RefSeq" id="WP_203366124.1">
    <property type="nucleotide sequence ID" value="NZ_WSFT01000029.1"/>
</dbReference>
<dbReference type="AlphaFoldDB" id="A0A942UWH7"/>